<proteinExistence type="inferred from homology"/>
<protein>
    <recommendedName>
        <fullName evidence="5">Zinc-type alcohol dehydrogenase-like protein</fullName>
    </recommendedName>
</protein>
<evidence type="ECO:0000259" key="6">
    <source>
        <dbReference type="SMART" id="SM00829"/>
    </source>
</evidence>
<evidence type="ECO:0000256" key="3">
    <source>
        <dbReference type="ARBA" id="ARBA00022833"/>
    </source>
</evidence>
<dbReference type="SUPFAM" id="SSF50129">
    <property type="entry name" value="GroES-like"/>
    <property type="match status" value="1"/>
</dbReference>
<dbReference type="GO" id="GO:0016491">
    <property type="term" value="F:oxidoreductase activity"/>
    <property type="evidence" value="ECO:0007669"/>
    <property type="project" value="UniProtKB-KW"/>
</dbReference>
<dbReference type="Pfam" id="PF08240">
    <property type="entry name" value="ADH_N"/>
    <property type="match status" value="1"/>
</dbReference>
<evidence type="ECO:0000256" key="1">
    <source>
        <dbReference type="ARBA" id="ARBA00010371"/>
    </source>
</evidence>
<evidence type="ECO:0000313" key="7">
    <source>
        <dbReference type="EMBL" id="SDE46737.1"/>
    </source>
</evidence>
<evidence type="ECO:0000256" key="5">
    <source>
        <dbReference type="RuleBase" id="RU364000"/>
    </source>
</evidence>
<keyword evidence="8" id="KW-1185">Reference proteome</keyword>
<dbReference type="InterPro" id="IPR013149">
    <property type="entry name" value="ADH-like_C"/>
</dbReference>
<dbReference type="InterPro" id="IPR013154">
    <property type="entry name" value="ADH-like_N"/>
</dbReference>
<dbReference type="PROSITE" id="PS01162">
    <property type="entry name" value="QOR_ZETA_CRYSTAL"/>
    <property type="match status" value="1"/>
</dbReference>
<organism evidence="7 8">
    <name type="scientific">Kordiimonas lacus</name>
    <dbReference type="NCBI Taxonomy" id="637679"/>
    <lineage>
        <taxon>Bacteria</taxon>
        <taxon>Pseudomonadati</taxon>
        <taxon>Pseudomonadota</taxon>
        <taxon>Alphaproteobacteria</taxon>
        <taxon>Kordiimonadales</taxon>
        <taxon>Kordiimonadaceae</taxon>
        <taxon>Kordiimonas</taxon>
    </lineage>
</organism>
<dbReference type="EMBL" id="FNAK01000007">
    <property type="protein sequence ID" value="SDE46737.1"/>
    <property type="molecule type" value="Genomic_DNA"/>
</dbReference>
<reference evidence="7 8" key="1">
    <citation type="submission" date="2016-10" db="EMBL/GenBank/DDBJ databases">
        <authorList>
            <person name="de Groot N.N."/>
        </authorList>
    </citation>
    <scope>NUCLEOTIDE SEQUENCE [LARGE SCALE GENOMIC DNA]</scope>
    <source>
        <strain evidence="7 8">CGMCC 1.9109</strain>
    </source>
</reference>
<dbReference type="RefSeq" id="WP_068305207.1">
    <property type="nucleotide sequence ID" value="NZ_FNAK01000007.1"/>
</dbReference>
<dbReference type="SMART" id="SM00829">
    <property type="entry name" value="PKS_ER"/>
    <property type="match status" value="1"/>
</dbReference>
<dbReference type="AlphaFoldDB" id="A0A1G7D5E5"/>
<sequence>MRVFGFDRGLPVTDPQCFLEQEQPVPEPGDHDLLVKVKAVSVNPVDVKVRGGKADDGVFSVIGWDCSGVVEKVGASVTDFQVGDKVWYAGDIRRPGCNAEFHVVDARIVSLKPEAMDFAEAAAMPLTSLTAWEALYDRLRVSERTDDNKGKKFLIINGAGGVGSIAIQLAKRLGLEVSATASRPESQAWCKALGATSVVSYSDVGSLPPDQFDYILCCHDTDAYFDIAANLVKPQGAVCFLASAKVKHDIQLFMHKSAAIAWEFMFTRSTYQTADMARQKEILSEIACLVDDGEMQGTMARKLEGFSAEAFTKAHEVLESGSMIGKLVIEA</sequence>
<name>A0A1G7D5E5_9PROT</name>
<dbReference type="Gene3D" id="3.90.180.10">
    <property type="entry name" value="Medium-chain alcohol dehydrogenases, catalytic domain"/>
    <property type="match status" value="1"/>
</dbReference>
<dbReference type="OrthoDB" id="5295340at2"/>
<gene>
    <name evidence="7" type="ORF">SAMN04488071_2966</name>
</gene>
<dbReference type="InterPro" id="IPR036291">
    <property type="entry name" value="NAD(P)-bd_dom_sf"/>
</dbReference>
<dbReference type="InterPro" id="IPR020843">
    <property type="entry name" value="ER"/>
</dbReference>
<dbReference type="Proteomes" id="UP000183685">
    <property type="component" value="Unassembled WGS sequence"/>
</dbReference>
<evidence type="ECO:0000256" key="4">
    <source>
        <dbReference type="ARBA" id="ARBA00023002"/>
    </source>
</evidence>
<keyword evidence="2 5" id="KW-0479">Metal-binding</keyword>
<dbReference type="InterPro" id="IPR011032">
    <property type="entry name" value="GroES-like_sf"/>
</dbReference>
<dbReference type="GO" id="GO:0008270">
    <property type="term" value="F:zinc ion binding"/>
    <property type="evidence" value="ECO:0007669"/>
    <property type="project" value="InterPro"/>
</dbReference>
<dbReference type="PANTHER" id="PTHR11695">
    <property type="entry name" value="ALCOHOL DEHYDROGENASE RELATED"/>
    <property type="match status" value="1"/>
</dbReference>
<dbReference type="NCBIfam" id="TIGR02817">
    <property type="entry name" value="adh_fam_1"/>
    <property type="match status" value="1"/>
</dbReference>
<dbReference type="InterPro" id="IPR050700">
    <property type="entry name" value="YIM1/Zinc_Alcohol_DH_Fams"/>
</dbReference>
<dbReference type="InterPro" id="IPR014182">
    <property type="entry name" value="ADH_Zn_typ-1"/>
</dbReference>
<dbReference type="InterPro" id="IPR002364">
    <property type="entry name" value="Quin_OxRdtase/zeta-crystal_CS"/>
</dbReference>
<keyword evidence="4 5" id="KW-0560">Oxidoreductase</keyword>
<dbReference type="Gene3D" id="3.40.50.720">
    <property type="entry name" value="NAD(P)-binding Rossmann-like Domain"/>
    <property type="match status" value="1"/>
</dbReference>
<dbReference type="PANTHER" id="PTHR11695:SF294">
    <property type="entry name" value="RETICULON-4-INTERACTING PROTEIN 1, MITOCHONDRIAL"/>
    <property type="match status" value="1"/>
</dbReference>
<dbReference type="Pfam" id="PF00107">
    <property type="entry name" value="ADH_zinc_N"/>
    <property type="match status" value="1"/>
</dbReference>
<dbReference type="CDD" id="cd08252">
    <property type="entry name" value="AL_MDR"/>
    <property type="match status" value="1"/>
</dbReference>
<evidence type="ECO:0000313" key="8">
    <source>
        <dbReference type="Proteomes" id="UP000183685"/>
    </source>
</evidence>
<keyword evidence="3 5" id="KW-0862">Zinc</keyword>
<accession>A0A1G7D5E5</accession>
<feature type="domain" description="Enoyl reductase (ER)" evidence="6">
    <location>
        <begin position="9"/>
        <end position="329"/>
    </location>
</feature>
<dbReference type="STRING" id="637679.GCA_001550055_02337"/>
<evidence type="ECO:0000256" key="2">
    <source>
        <dbReference type="ARBA" id="ARBA00022723"/>
    </source>
</evidence>
<dbReference type="SUPFAM" id="SSF51735">
    <property type="entry name" value="NAD(P)-binding Rossmann-fold domains"/>
    <property type="match status" value="1"/>
</dbReference>
<comment type="similarity">
    <text evidence="1 5">Belongs to the zinc-containing alcohol dehydrogenase family. Quinone oxidoreductase subfamily.</text>
</comment>